<dbReference type="EMBL" id="QTSU01000003">
    <property type="protein sequence ID" value="RDZ26449.1"/>
    <property type="molecule type" value="Genomic_DNA"/>
</dbReference>
<sequence>MAALLLSLAALVGCDRSPPADTDAPPKLPAEAVQQLVHDLRRNDLRGYARHAVPPELHRRLETAWREGRTTWPLTELPLDDRLPAFLQALAAPDAEKKLQAVYKRQFAGAHTELRSAAATLGLFATQYVRSEGDYSDEERDHYAQLIAAMSAWGQRAPLGDATRARVAIAQLSAAARQSGLSGPDAFRLTGMDRSLERLGPFFGRFKQVLVGYGLDFDASLDGVDASLAEQTGDTARVRIRYTLAEQPIDAFVKVERHDGRWYLSDVLRHAETEAARTAAASVAPKAPGAKTAP</sequence>
<evidence type="ECO:0000313" key="2">
    <source>
        <dbReference type="Proteomes" id="UP000264492"/>
    </source>
</evidence>
<dbReference type="AlphaFoldDB" id="A0A371JXQ7"/>
<dbReference type="Proteomes" id="UP000264492">
    <property type="component" value="Unassembled WGS sequence"/>
</dbReference>
<evidence type="ECO:0000313" key="1">
    <source>
        <dbReference type="EMBL" id="RDZ26449.1"/>
    </source>
</evidence>
<evidence type="ECO:0008006" key="3">
    <source>
        <dbReference type="Google" id="ProtNLM"/>
    </source>
</evidence>
<name>A0A371JXQ7_9GAMM</name>
<organism evidence="1 2">
    <name type="scientific">Lysobacter silvisoli</name>
    <dbReference type="NCBI Taxonomy" id="2293254"/>
    <lineage>
        <taxon>Bacteria</taxon>
        <taxon>Pseudomonadati</taxon>
        <taxon>Pseudomonadota</taxon>
        <taxon>Gammaproteobacteria</taxon>
        <taxon>Lysobacterales</taxon>
        <taxon>Lysobacteraceae</taxon>
        <taxon>Lysobacter</taxon>
    </lineage>
</organism>
<reference evidence="1 2" key="1">
    <citation type="submission" date="2018-08" db="EMBL/GenBank/DDBJ databases">
        <title>Lysobacter sp. zong2l5, whole genome shotgun sequence.</title>
        <authorList>
            <person name="Zhang X."/>
            <person name="Feng G."/>
            <person name="Zhu H."/>
        </authorList>
    </citation>
    <scope>NUCLEOTIDE SEQUENCE [LARGE SCALE GENOMIC DNA]</scope>
    <source>
        <strain evidence="2">zong2l5</strain>
    </source>
</reference>
<protein>
    <recommendedName>
        <fullName evidence="3">DUF3828 domain-containing protein</fullName>
    </recommendedName>
</protein>
<proteinExistence type="predicted"/>
<accession>A0A371JXQ7</accession>
<comment type="caution">
    <text evidence="1">The sequence shown here is derived from an EMBL/GenBank/DDBJ whole genome shotgun (WGS) entry which is preliminary data.</text>
</comment>
<gene>
    <name evidence="1" type="ORF">DX914_15725</name>
</gene>
<keyword evidence="2" id="KW-1185">Reference proteome</keyword>